<dbReference type="EMBL" id="CABFPH010000007">
    <property type="protein sequence ID" value="VUD70331.1"/>
    <property type="molecule type" value="Genomic_DNA"/>
</dbReference>
<sequence>MAQSPSKPQDTDKAGFQQDTPKPGDKANPENKQGELSERLDEALEETFPSSDPVSVKITK</sequence>
<evidence type="ECO:0000313" key="2">
    <source>
        <dbReference type="EMBL" id="VUD70331.1"/>
    </source>
</evidence>
<dbReference type="AlphaFoldDB" id="A0A509E816"/>
<accession>A0A509E816</accession>
<feature type="region of interest" description="Disordered" evidence="1">
    <location>
        <begin position="1"/>
        <end position="60"/>
    </location>
</feature>
<organism evidence="2 3">
    <name type="scientific">Methylobacterium symbioticum</name>
    <dbReference type="NCBI Taxonomy" id="2584084"/>
    <lineage>
        <taxon>Bacteria</taxon>
        <taxon>Pseudomonadati</taxon>
        <taxon>Pseudomonadota</taxon>
        <taxon>Alphaproteobacteria</taxon>
        <taxon>Hyphomicrobiales</taxon>
        <taxon>Methylobacteriaceae</taxon>
        <taxon>Methylobacterium</taxon>
    </lineage>
</organism>
<gene>
    <name evidence="2" type="ORF">MET9862_00896</name>
</gene>
<evidence type="ECO:0000313" key="3">
    <source>
        <dbReference type="Proteomes" id="UP000410984"/>
    </source>
</evidence>
<dbReference type="Proteomes" id="UP000410984">
    <property type="component" value="Unassembled WGS sequence"/>
</dbReference>
<name>A0A509E816_9HYPH</name>
<reference evidence="2 3" key="1">
    <citation type="submission" date="2019-06" db="EMBL/GenBank/DDBJ databases">
        <authorList>
            <person name="Rodrigo-Torres L."/>
            <person name="Arahal R. D."/>
            <person name="Lucena T."/>
        </authorList>
    </citation>
    <scope>NUCLEOTIDE SEQUENCE [LARGE SCALE GENOMIC DNA]</scope>
    <source>
        <strain evidence="2 3">SB0023/3</strain>
    </source>
</reference>
<keyword evidence="3" id="KW-1185">Reference proteome</keyword>
<feature type="compositionally biased region" description="Basic and acidic residues" evidence="1">
    <location>
        <begin position="22"/>
        <end position="42"/>
    </location>
</feature>
<dbReference type="RefSeq" id="WP_142581914.1">
    <property type="nucleotide sequence ID" value="NZ_CABFPH010000007.1"/>
</dbReference>
<protein>
    <submittedName>
        <fullName evidence="2">Uncharacterized protein</fullName>
    </submittedName>
</protein>
<dbReference type="OrthoDB" id="7908694at2"/>
<evidence type="ECO:0000256" key="1">
    <source>
        <dbReference type="SAM" id="MobiDB-lite"/>
    </source>
</evidence>
<proteinExistence type="predicted"/>